<dbReference type="AlphaFoldDB" id="A0A9W9N9J3"/>
<dbReference type="GeneID" id="83176527"/>
<sequence length="442" mass="48722">MTSIFYIESSEDRLQLPPSQLHIATDEARKYWYALADEAIAHLGNDGPFETILPQDILGKVPALPASQLALYEVLISDSSTKAILTAASSTMRPTETERCNAHDTTKEVQAALLMGIQSPIACHLTGKCFEQFRVNGRDSRKPPNLTGILSLAWAYILSSRLVELQPQDGAEVSYTSSTACWQHHDVTDRKTEGATSIEIDIGKVDESTARWWAAILAPKQGWRASILKKEGEVYYAPWSLSLDESPDFSVVWQDVGSRNLASAVCYPPSSPAALRLLAQFCSLHDLGKQFLAALSAALTFPTHKQLEVTIELPLPTVTQGQVGQPSERQSINEYLSVSNDLPFFMALSCNHSVVMSSLCGSFWEPDIPCSLVSAWLHPVLEEIPKASRISEKPGRYHEMIALMCGKRRPRLSALWIGAALSGLVPRILDSVLRNLSWTFQA</sequence>
<dbReference type="Proteomes" id="UP001150904">
    <property type="component" value="Unassembled WGS sequence"/>
</dbReference>
<dbReference type="EMBL" id="JAPQKR010000005">
    <property type="protein sequence ID" value="KAJ5215757.1"/>
    <property type="molecule type" value="Genomic_DNA"/>
</dbReference>
<reference evidence="1" key="1">
    <citation type="submission" date="2022-12" db="EMBL/GenBank/DDBJ databases">
        <authorList>
            <person name="Petersen C."/>
        </authorList>
    </citation>
    <scope>NUCLEOTIDE SEQUENCE</scope>
    <source>
        <strain evidence="1">IBT 15544</strain>
    </source>
</reference>
<proteinExistence type="predicted"/>
<dbReference type="OrthoDB" id="3549294at2759"/>
<organism evidence="1 2">
    <name type="scientific">Penicillium cinerascens</name>
    <dbReference type="NCBI Taxonomy" id="70096"/>
    <lineage>
        <taxon>Eukaryota</taxon>
        <taxon>Fungi</taxon>
        <taxon>Dikarya</taxon>
        <taxon>Ascomycota</taxon>
        <taxon>Pezizomycotina</taxon>
        <taxon>Eurotiomycetes</taxon>
        <taxon>Eurotiomycetidae</taxon>
        <taxon>Eurotiales</taxon>
        <taxon>Aspergillaceae</taxon>
        <taxon>Penicillium</taxon>
    </lineage>
</organism>
<comment type="caution">
    <text evidence="1">The sequence shown here is derived from an EMBL/GenBank/DDBJ whole genome shotgun (WGS) entry which is preliminary data.</text>
</comment>
<dbReference type="RefSeq" id="XP_058311570.1">
    <property type="nucleotide sequence ID" value="XM_058449226.1"/>
</dbReference>
<evidence type="ECO:0000313" key="1">
    <source>
        <dbReference type="EMBL" id="KAJ5215757.1"/>
    </source>
</evidence>
<protein>
    <submittedName>
        <fullName evidence="1">Uncharacterized protein</fullName>
    </submittedName>
</protein>
<keyword evidence="2" id="KW-1185">Reference proteome</keyword>
<name>A0A9W9N9J3_9EURO</name>
<accession>A0A9W9N9J3</accession>
<gene>
    <name evidence="1" type="ORF">N7498_002164</name>
</gene>
<evidence type="ECO:0000313" key="2">
    <source>
        <dbReference type="Proteomes" id="UP001150904"/>
    </source>
</evidence>
<reference evidence="1" key="2">
    <citation type="journal article" date="2023" name="IMA Fungus">
        <title>Comparative genomic study of the Penicillium genus elucidates a diverse pangenome and 15 lateral gene transfer events.</title>
        <authorList>
            <person name="Petersen C."/>
            <person name="Sorensen T."/>
            <person name="Nielsen M.R."/>
            <person name="Sondergaard T.E."/>
            <person name="Sorensen J.L."/>
            <person name="Fitzpatrick D.A."/>
            <person name="Frisvad J.C."/>
            <person name="Nielsen K.L."/>
        </authorList>
    </citation>
    <scope>NUCLEOTIDE SEQUENCE</scope>
    <source>
        <strain evidence="1">IBT 15544</strain>
    </source>
</reference>